<proteinExistence type="evidence at transcript level"/>
<keyword evidence="5" id="KW-0399">Innate immunity</keyword>
<feature type="signal peptide" evidence="13">
    <location>
        <begin position="1"/>
        <end position="19"/>
    </location>
</feature>
<keyword evidence="8" id="KW-0391">Immunity</keyword>
<name>A0A023FNP5_AMBCJ</name>
<keyword evidence="7 13" id="KW-0732">Signal</keyword>
<evidence type="ECO:0000256" key="13">
    <source>
        <dbReference type="SAM" id="SignalP"/>
    </source>
</evidence>
<protein>
    <recommendedName>
        <fullName evidence="12">Antimicrobial peptide microplusin</fullName>
    </recommendedName>
</protein>
<dbReference type="EMBL" id="GBBK01002017">
    <property type="protein sequence ID" value="JAC22465.1"/>
    <property type="molecule type" value="mRNA"/>
</dbReference>
<dbReference type="GO" id="GO:0005576">
    <property type="term" value="C:extracellular region"/>
    <property type="evidence" value="ECO:0007669"/>
    <property type="project" value="UniProtKB-SubCell"/>
</dbReference>
<accession>A0A023FNP5</accession>
<dbReference type="GO" id="GO:0046872">
    <property type="term" value="F:metal ion binding"/>
    <property type="evidence" value="ECO:0007669"/>
    <property type="project" value="UniProtKB-KW"/>
</dbReference>
<comment type="subcellular location">
    <subcellularLocation>
        <location evidence="1">Secreted</location>
    </subcellularLocation>
</comment>
<sequence>MKAFLVCVLLATFAALSFAHHLELCDKNDGQLKRELQCIRRSISAAANQSFDNAARDLRCRDNSCVIRKLCVGNDLEKAMAKYFTRAQITEIHNAATTCDPSAGHHHH</sequence>
<dbReference type="GO" id="GO:0045087">
    <property type="term" value="P:innate immune response"/>
    <property type="evidence" value="ECO:0007669"/>
    <property type="project" value="UniProtKB-KW"/>
</dbReference>
<keyword evidence="6" id="KW-0479">Metal-binding</keyword>
<evidence type="ECO:0000256" key="5">
    <source>
        <dbReference type="ARBA" id="ARBA00022588"/>
    </source>
</evidence>
<evidence type="ECO:0000256" key="8">
    <source>
        <dbReference type="ARBA" id="ARBA00022859"/>
    </source>
</evidence>
<evidence type="ECO:0000256" key="4">
    <source>
        <dbReference type="ARBA" id="ARBA00022577"/>
    </source>
</evidence>
<keyword evidence="9" id="KW-0186">Copper</keyword>
<dbReference type="AlphaFoldDB" id="A0A023FNP5"/>
<evidence type="ECO:0000256" key="2">
    <source>
        <dbReference type="ARBA" id="ARBA00022525"/>
    </source>
</evidence>
<keyword evidence="2" id="KW-0964">Secreted</keyword>
<evidence type="ECO:0000256" key="7">
    <source>
        <dbReference type="ARBA" id="ARBA00022729"/>
    </source>
</evidence>
<evidence type="ECO:0000256" key="6">
    <source>
        <dbReference type="ARBA" id="ARBA00022723"/>
    </source>
</evidence>
<reference evidence="14" key="1">
    <citation type="submission" date="2014-03" db="EMBL/GenBank/DDBJ databases">
        <title>The sialotranscriptome of Amblyomma triste, Amblyomma parvum and Amblyomma cajennense ticks, uncovered by 454-based RNA-seq.</title>
        <authorList>
            <person name="Garcia G.R."/>
            <person name="Gardinassi L.G."/>
            <person name="Ribeiro J.M."/>
            <person name="Anatriello E."/>
            <person name="Ferreira B.R."/>
            <person name="Moreira H.N."/>
            <person name="Mafra C."/>
            <person name="Olegario M.M."/>
            <person name="Szabo P.J."/>
            <person name="Miranda-Santos I.K."/>
            <person name="Maruyama S.R."/>
        </authorList>
    </citation>
    <scope>NUCLEOTIDE SEQUENCE</scope>
    <source>
        <strain evidence="14">Uberlandia</strain>
        <tissue evidence="14">Salivary glands</tissue>
    </source>
</reference>
<evidence type="ECO:0000256" key="12">
    <source>
        <dbReference type="ARBA" id="ARBA00074619"/>
    </source>
</evidence>
<keyword evidence="11" id="KW-1015">Disulfide bond</keyword>
<evidence type="ECO:0000313" key="14">
    <source>
        <dbReference type="EMBL" id="JAC22465.1"/>
    </source>
</evidence>
<dbReference type="GO" id="GO:0050832">
    <property type="term" value="P:defense response to fungus"/>
    <property type="evidence" value="ECO:0007669"/>
    <property type="project" value="UniProtKB-KW"/>
</dbReference>
<organism evidence="14">
    <name type="scientific">Amblyomma cajennense</name>
    <name type="common">Cayenne tick</name>
    <name type="synonym">Acarus cajennensis</name>
    <dbReference type="NCBI Taxonomy" id="34607"/>
    <lineage>
        <taxon>Eukaryota</taxon>
        <taxon>Metazoa</taxon>
        <taxon>Ecdysozoa</taxon>
        <taxon>Arthropoda</taxon>
        <taxon>Chelicerata</taxon>
        <taxon>Arachnida</taxon>
        <taxon>Acari</taxon>
        <taxon>Parasitiformes</taxon>
        <taxon>Ixodida</taxon>
        <taxon>Ixodoidea</taxon>
        <taxon>Ixodidae</taxon>
        <taxon>Amblyomminae</taxon>
        <taxon>Amblyomma</taxon>
    </lineage>
</organism>
<keyword evidence="3" id="KW-0929">Antimicrobial</keyword>
<evidence type="ECO:0000256" key="9">
    <source>
        <dbReference type="ARBA" id="ARBA00023008"/>
    </source>
</evidence>
<evidence type="ECO:0000256" key="3">
    <source>
        <dbReference type="ARBA" id="ARBA00022529"/>
    </source>
</evidence>
<dbReference type="GO" id="GO:0031640">
    <property type="term" value="P:killing of cells of another organism"/>
    <property type="evidence" value="ECO:0007669"/>
    <property type="project" value="UniProtKB-KW"/>
</dbReference>
<feature type="chain" id="PRO_5001515106" description="Antimicrobial peptide microplusin" evidence="13">
    <location>
        <begin position="20"/>
        <end position="108"/>
    </location>
</feature>
<evidence type="ECO:0000256" key="10">
    <source>
        <dbReference type="ARBA" id="ARBA00023022"/>
    </source>
</evidence>
<dbReference type="GO" id="GO:0042742">
    <property type="term" value="P:defense response to bacterium"/>
    <property type="evidence" value="ECO:0007669"/>
    <property type="project" value="UniProtKB-KW"/>
</dbReference>
<dbReference type="Gene3D" id="1.10.150.440">
    <property type="match status" value="1"/>
</dbReference>
<keyword evidence="4" id="KW-0295">Fungicide</keyword>
<keyword evidence="10" id="KW-0044">Antibiotic</keyword>
<dbReference type="FunFam" id="1.10.150.440:FF:000001">
    <property type="entry name" value="Antimicrobial peptide microplusin"/>
    <property type="match status" value="1"/>
</dbReference>
<evidence type="ECO:0000256" key="11">
    <source>
        <dbReference type="ARBA" id="ARBA00023157"/>
    </source>
</evidence>
<evidence type="ECO:0000256" key="1">
    <source>
        <dbReference type="ARBA" id="ARBA00004613"/>
    </source>
</evidence>